<gene>
    <name evidence="2" type="ORF">BCR41DRAFT_350941</name>
</gene>
<feature type="region of interest" description="Disordered" evidence="1">
    <location>
        <begin position="261"/>
        <end position="314"/>
    </location>
</feature>
<name>A0A1Y2GSC4_9FUNG</name>
<dbReference type="GeneID" id="33565552"/>
<dbReference type="AlphaFoldDB" id="A0A1Y2GSC4"/>
<feature type="region of interest" description="Disordered" evidence="1">
    <location>
        <begin position="551"/>
        <end position="583"/>
    </location>
</feature>
<dbReference type="OrthoDB" id="5590473at2759"/>
<feature type="region of interest" description="Disordered" evidence="1">
    <location>
        <begin position="621"/>
        <end position="676"/>
    </location>
</feature>
<reference evidence="2 3" key="1">
    <citation type="submission" date="2016-07" db="EMBL/GenBank/DDBJ databases">
        <title>Pervasive Adenine N6-methylation of Active Genes in Fungi.</title>
        <authorList>
            <consortium name="DOE Joint Genome Institute"/>
            <person name="Mondo S.J."/>
            <person name="Dannebaum R.O."/>
            <person name="Kuo R.C."/>
            <person name="Labutti K."/>
            <person name="Haridas S."/>
            <person name="Kuo A."/>
            <person name="Salamov A."/>
            <person name="Ahrendt S.R."/>
            <person name="Lipzen A."/>
            <person name="Sullivan W."/>
            <person name="Andreopoulos W.B."/>
            <person name="Clum A."/>
            <person name="Lindquist E."/>
            <person name="Daum C."/>
            <person name="Ramamoorthy G.K."/>
            <person name="Gryganskyi A."/>
            <person name="Culley D."/>
            <person name="Magnuson J.K."/>
            <person name="James T.Y."/>
            <person name="O'Malley M.A."/>
            <person name="Stajich J.E."/>
            <person name="Spatafora J.W."/>
            <person name="Visel A."/>
            <person name="Grigoriev I.V."/>
        </authorList>
    </citation>
    <scope>NUCLEOTIDE SEQUENCE [LARGE SCALE GENOMIC DNA]</scope>
    <source>
        <strain evidence="2 3">NRRL 3116</strain>
    </source>
</reference>
<proteinExistence type="predicted"/>
<feature type="region of interest" description="Disordered" evidence="1">
    <location>
        <begin position="701"/>
        <end position="721"/>
    </location>
</feature>
<feature type="compositionally biased region" description="Acidic residues" evidence="1">
    <location>
        <begin position="562"/>
        <end position="574"/>
    </location>
</feature>
<feature type="compositionally biased region" description="Low complexity" evidence="1">
    <location>
        <begin position="812"/>
        <end position="828"/>
    </location>
</feature>
<evidence type="ECO:0000256" key="1">
    <source>
        <dbReference type="SAM" id="MobiDB-lite"/>
    </source>
</evidence>
<dbReference type="EMBL" id="MCFF01000012">
    <property type="protein sequence ID" value="ORZ21040.1"/>
    <property type="molecule type" value="Genomic_DNA"/>
</dbReference>
<feature type="region of interest" description="Disordered" evidence="1">
    <location>
        <begin position="807"/>
        <end position="836"/>
    </location>
</feature>
<evidence type="ECO:0008006" key="4">
    <source>
        <dbReference type="Google" id="ProtNLM"/>
    </source>
</evidence>
<feature type="compositionally biased region" description="Low complexity" evidence="1">
    <location>
        <begin position="265"/>
        <end position="277"/>
    </location>
</feature>
<organism evidence="2 3">
    <name type="scientific">Lobosporangium transversale</name>
    <dbReference type="NCBI Taxonomy" id="64571"/>
    <lineage>
        <taxon>Eukaryota</taxon>
        <taxon>Fungi</taxon>
        <taxon>Fungi incertae sedis</taxon>
        <taxon>Mucoromycota</taxon>
        <taxon>Mortierellomycotina</taxon>
        <taxon>Mortierellomycetes</taxon>
        <taxon>Mortierellales</taxon>
        <taxon>Mortierellaceae</taxon>
        <taxon>Lobosporangium</taxon>
    </lineage>
</organism>
<dbReference type="Proteomes" id="UP000193648">
    <property type="component" value="Unassembled WGS sequence"/>
</dbReference>
<feature type="compositionally biased region" description="Polar residues" evidence="1">
    <location>
        <begin position="628"/>
        <end position="640"/>
    </location>
</feature>
<protein>
    <recommendedName>
        <fullName evidence="4">NYN domain-containing protein</fullName>
    </recommendedName>
</protein>
<keyword evidence="3" id="KW-1185">Reference proteome</keyword>
<dbReference type="STRING" id="64571.A0A1Y2GSC4"/>
<dbReference type="RefSeq" id="XP_021882949.1">
    <property type="nucleotide sequence ID" value="XM_022023708.1"/>
</dbReference>
<dbReference type="InParanoid" id="A0A1Y2GSC4"/>
<evidence type="ECO:0000313" key="3">
    <source>
        <dbReference type="Proteomes" id="UP000193648"/>
    </source>
</evidence>
<accession>A0A1Y2GSC4</accession>
<sequence>MPCWPWDPPPAQSGVISTQLTPASTPCSNATDSAEADVGTGYNDHNHSITSYHDATVLEQTILGKRSGDSNNASHALDSYTINRHTSGATAFSLGDMDTVLTFLDLEKASISTAATALTLDSNSSIPFPTTMATAPHSSNMDVLTSVNTLLPRDAISEHLVASSNGSGTDFGDFSRVLRYLQAHRLTPIRLNSIGKPHITGISHWNDDTVPSKLANHPILSNFEDNLSLFNPTIIKNSSSDEAQNALLNEDSHNDLMADNKRSCQQISQQQQQQQQQRHSKKKLMVRKTLPIDEPSSCSGGGGVSSESDHKETMADRIDQEDPFRHELIASMPLELETNTSHVHELQNTTTTTTTPISVAIELQTTEPVPKAVRATYPLITKKKRPWRVERVLKQMKALFVSEQQQEQQQLERKRELRRQRRSLVQKRQQNRVDKCHQQILLEQHQQSIRHQTTEATATLMTLTECTSEEQRALKRSLAMKVRDTFPTSKGTLLLAQALAQANTEVGGGLEHTIAIEMAPVDTIPLGNSKSKNTFTMSGCKTTQVCTVDLDTPSGGVSSDSNDNEEQEGDEEGEEMKQSNIPPSERIFIFVDNSNILTGFYHHQQRISAATAAQKERDIPIGQHHVHSPTNQKDSVSTTPERLLDNTRGNVEPPDHVDTDPEEETILYPRQPKRQITMDKTQLAEATLHLCGSSITMSDNAAVGQATSPEQSSPIKNSKQAECVSSSGARMVKGKFPKFNYDKFFRLLKRNRYAERQVLVGSSPLFQELDVALKHQYETIILRRVRKFVQGELGALPVPVKQLRYPSNYQEGSGSNNSASSLNADGNSTQLTGPTDGRTACTTSYIATSSSSTTTTAATAFITTTTTTTTKTTASTTILGKDDAVGINHGLATAAKTEQCVDELLHLKMLETLLDHEPATMVVATGDGGDSEFGGGGFYGVIKRALDRGWQVEIISWEEQLSGVYLELALEYGYMCNRSSTKSGRKHGCGDSTSSSNRYCSTQPKLQRIHGRWRGSNEEEEGERYHHRRGHLRVWCLDWYGDQFLTDGAE</sequence>
<evidence type="ECO:0000313" key="2">
    <source>
        <dbReference type="EMBL" id="ORZ21040.1"/>
    </source>
</evidence>
<comment type="caution">
    <text evidence="2">The sequence shown here is derived from an EMBL/GenBank/DDBJ whole genome shotgun (WGS) entry which is preliminary data.</text>
</comment>